<dbReference type="PROSITE" id="PS01306">
    <property type="entry name" value="UPF0054"/>
    <property type="match status" value="1"/>
</dbReference>
<protein>
    <submittedName>
        <fullName evidence="8">Endoribonuclease YbeY</fullName>
        <ecNumber evidence="8">3.1.-.-</ecNumber>
    </submittedName>
</protein>
<dbReference type="GO" id="GO:0006364">
    <property type="term" value="P:rRNA processing"/>
    <property type="evidence" value="ECO:0007669"/>
    <property type="project" value="InterPro"/>
</dbReference>
<keyword evidence="5" id="KW-0255">Endonuclease</keyword>
<evidence type="ECO:0000256" key="4">
    <source>
        <dbReference type="ARBA" id="ARBA00022723"/>
    </source>
</evidence>
<dbReference type="SUPFAM" id="SSF55486">
    <property type="entry name" value="Metalloproteases ('zincins'), catalytic domain"/>
    <property type="match status" value="1"/>
</dbReference>
<name>A0A644T8R5_9ZZZZ</name>
<evidence type="ECO:0000256" key="1">
    <source>
        <dbReference type="ARBA" id="ARBA00001947"/>
    </source>
</evidence>
<dbReference type="AlphaFoldDB" id="A0A644T8R5"/>
<dbReference type="InterPro" id="IPR023091">
    <property type="entry name" value="MetalPrtase_cat_dom_sf_prd"/>
</dbReference>
<dbReference type="NCBIfam" id="TIGR00043">
    <property type="entry name" value="rRNA maturation RNase YbeY"/>
    <property type="match status" value="1"/>
</dbReference>
<dbReference type="HAMAP" id="MF_00009">
    <property type="entry name" value="Endoribonucl_YbeY"/>
    <property type="match status" value="1"/>
</dbReference>
<evidence type="ECO:0000256" key="6">
    <source>
        <dbReference type="ARBA" id="ARBA00022801"/>
    </source>
</evidence>
<comment type="caution">
    <text evidence="8">The sequence shown here is derived from an EMBL/GenBank/DDBJ whole genome shotgun (WGS) entry which is preliminary data.</text>
</comment>
<evidence type="ECO:0000256" key="7">
    <source>
        <dbReference type="ARBA" id="ARBA00022833"/>
    </source>
</evidence>
<dbReference type="PANTHER" id="PTHR46986">
    <property type="entry name" value="ENDORIBONUCLEASE YBEY, CHLOROPLASTIC"/>
    <property type="match status" value="1"/>
</dbReference>
<dbReference type="Pfam" id="PF02130">
    <property type="entry name" value="YbeY"/>
    <property type="match status" value="1"/>
</dbReference>
<evidence type="ECO:0000256" key="3">
    <source>
        <dbReference type="ARBA" id="ARBA00022722"/>
    </source>
</evidence>
<gene>
    <name evidence="8" type="primary">ybeY_4</name>
    <name evidence="8" type="ORF">SDC9_08959</name>
</gene>
<proteinExistence type="inferred from homology"/>
<dbReference type="InterPro" id="IPR002036">
    <property type="entry name" value="YbeY"/>
</dbReference>
<dbReference type="EMBL" id="VSSQ01000021">
    <property type="protein sequence ID" value="MPL63333.1"/>
    <property type="molecule type" value="Genomic_DNA"/>
</dbReference>
<dbReference type="GO" id="GO:0004519">
    <property type="term" value="F:endonuclease activity"/>
    <property type="evidence" value="ECO:0007669"/>
    <property type="project" value="UniProtKB-KW"/>
</dbReference>
<dbReference type="Gene3D" id="3.40.390.30">
    <property type="entry name" value="Metalloproteases ('zincins'), catalytic domain"/>
    <property type="match status" value="1"/>
</dbReference>
<keyword evidence="3" id="KW-0540">Nuclease</keyword>
<sequence>MNVTPAMEQIMIAVLKQTADIHEISTQVEVSLVLVDDEYIHQLNRDYRGIDRPTDVLSFALDEGEEPDVFDGPEEDLLGDIIISLPTAFQQAEEYNHSIERELAFLTVHGMLHLLGYDHEDDNARQKMRHQEEAILSNLGISRD</sequence>
<comment type="cofactor">
    <cofactor evidence="1">
        <name>Zn(2+)</name>
        <dbReference type="ChEBI" id="CHEBI:29105"/>
    </cofactor>
</comment>
<keyword evidence="4" id="KW-0479">Metal-binding</keyword>
<evidence type="ECO:0000256" key="2">
    <source>
        <dbReference type="ARBA" id="ARBA00010875"/>
    </source>
</evidence>
<evidence type="ECO:0000256" key="5">
    <source>
        <dbReference type="ARBA" id="ARBA00022759"/>
    </source>
</evidence>
<comment type="similarity">
    <text evidence="2">Belongs to the endoribonuclease YbeY family.</text>
</comment>
<dbReference type="InterPro" id="IPR020549">
    <property type="entry name" value="YbeY_CS"/>
</dbReference>
<dbReference type="PANTHER" id="PTHR46986:SF1">
    <property type="entry name" value="ENDORIBONUCLEASE YBEY, CHLOROPLASTIC"/>
    <property type="match status" value="1"/>
</dbReference>
<keyword evidence="7" id="KW-0862">Zinc</keyword>
<reference evidence="8" key="1">
    <citation type="submission" date="2019-08" db="EMBL/GenBank/DDBJ databases">
        <authorList>
            <person name="Kucharzyk K."/>
            <person name="Murdoch R.W."/>
            <person name="Higgins S."/>
            <person name="Loffler F."/>
        </authorList>
    </citation>
    <scope>NUCLEOTIDE SEQUENCE</scope>
</reference>
<dbReference type="GO" id="GO:0046872">
    <property type="term" value="F:metal ion binding"/>
    <property type="evidence" value="ECO:0007669"/>
    <property type="project" value="UniProtKB-KW"/>
</dbReference>
<dbReference type="GO" id="GO:0004222">
    <property type="term" value="F:metalloendopeptidase activity"/>
    <property type="evidence" value="ECO:0007669"/>
    <property type="project" value="InterPro"/>
</dbReference>
<keyword evidence="6 8" id="KW-0378">Hydrolase</keyword>
<dbReference type="EC" id="3.1.-.-" evidence="8"/>
<evidence type="ECO:0000313" key="8">
    <source>
        <dbReference type="EMBL" id="MPL63333.1"/>
    </source>
</evidence>
<organism evidence="8">
    <name type="scientific">bioreactor metagenome</name>
    <dbReference type="NCBI Taxonomy" id="1076179"/>
    <lineage>
        <taxon>unclassified sequences</taxon>
        <taxon>metagenomes</taxon>
        <taxon>ecological metagenomes</taxon>
    </lineage>
</organism>
<accession>A0A644T8R5</accession>